<keyword evidence="2" id="KW-0808">Transferase</keyword>
<keyword evidence="4" id="KW-1133">Transmembrane helix</keyword>
<organism evidence="5">
    <name type="scientific">marine sediment metagenome</name>
    <dbReference type="NCBI Taxonomy" id="412755"/>
    <lineage>
        <taxon>unclassified sequences</taxon>
        <taxon>metagenomes</taxon>
        <taxon>ecological metagenomes</taxon>
    </lineage>
</organism>
<evidence type="ECO:0008006" key="6">
    <source>
        <dbReference type="Google" id="ProtNLM"/>
    </source>
</evidence>
<keyword evidence="4" id="KW-0472">Membrane</keyword>
<evidence type="ECO:0000256" key="3">
    <source>
        <dbReference type="ARBA" id="ARBA00023315"/>
    </source>
</evidence>
<dbReference type="PIRSF" id="PIRSF000441">
    <property type="entry name" value="CysE"/>
    <property type="match status" value="1"/>
</dbReference>
<reference evidence="5" key="1">
    <citation type="journal article" date="2015" name="Nature">
        <title>Complex archaea that bridge the gap between prokaryotes and eukaryotes.</title>
        <authorList>
            <person name="Spang A."/>
            <person name="Saw J.H."/>
            <person name="Jorgensen S.L."/>
            <person name="Zaremba-Niedzwiedzka K."/>
            <person name="Martijn J."/>
            <person name="Lind A.E."/>
            <person name="van Eijk R."/>
            <person name="Schleper C."/>
            <person name="Guy L."/>
            <person name="Ettema T.J."/>
        </authorList>
    </citation>
    <scope>NUCLEOTIDE SEQUENCE</scope>
</reference>
<accession>A0A0F9U5J3</accession>
<dbReference type="InterPro" id="IPR005881">
    <property type="entry name" value="Ser_O-AcTrfase"/>
</dbReference>
<evidence type="ECO:0000256" key="2">
    <source>
        <dbReference type="ARBA" id="ARBA00022679"/>
    </source>
</evidence>
<dbReference type="Gene3D" id="2.160.10.10">
    <property type="entry name" value="Hexapeptide repeat proteins"/>
    <property type="match status" value="1"/>
</dbReference>
<dbReference type="PANTHER" id="PTHR42811">
    <property type="entry name" value="SERINE ACETYLTRANSFERASE"/>
    <property type="match status" value="1"/>
</dbReference>
<dbReference type="Pfam" id="PF00132">
    <property type="entry name" value="Hexapep"/>
    <property type="match status" value="1"/>
</dbReference>
<proteinExistence type="inferred from homology"/>
<evidence type="ECO:0000256" key="4">
    <source>
        <dbReference type="SAM" id="Phobius"/>
    </source>
</evidence>
<dbReference type="EMBL" id="LAZR01000838">
    <property type="protein sequence ID" value="KKN56571.1"/>
    <property type="molecule type" value="Genomic_DNA"/>
</dbReference>
<comment type="similarity">
    <text evidence="1">Belongs to the transferase hexapeptide repeat family.</text>
</comment>
<evidence type="ECO:0000256" key="1">
    <source>
        <dbReference type="ARBA" id="ARBA00007274"/>
    </source>
</evidence>
<dbReference type="SUPFAM" id="SSF51161">
    <property type="entry name" value="Trimeric LpxA-like enzymes"/>
    <property type="match status" value="1"/>
</dbReference>
<dbReference type="InterPro" id="IPR045304">
    <property type="entry name" value="LbH_SAT"/>
</dbReference>
<keyword evidence="4" id="KW-0812">Transmembrane</keyword>
<protein>
    <recommendedName>
        <fullName evidence="6">Serine O-acetyltransferase</fullName>
    </recommendedName>
</protein>
<sequence>MNKNIFQDWKCNDGNLKGRLVMISYRLAHAIRSHWYFIFLGFPFLIFYRFFIEWMLGIEIHWNAKIGKSMHLAHGQSTVLNGGASIGNYCTLRHCTTIGHKDGMLSKPPVIGDNVNIGANVCIIGNIKIGDNVIIGAGSVVVKDVPSNCTVVGNPAKVLTFSR</sequence>
<comment type="caution">
    <text evidence="5">The sequence shown here is derived from an EMBL/GenBank/DDBJ whole genome shotgun (WGS) entry which is preliminary data.</text>
</comment>
<dbReference type="GO" id="GO:0009001">
    <property type="term" value="F:serine O-acetyltransferase activity"/>
    <property type="evidence" value="ECO:0007669"/>
    <property type="project" value="InterPro"/>
</dbReference>
<dbReference type="GO" id="GO:0006535">
    <property type="term" value="P:cysteine biosynthetic process from serine"/>
    <property type="evidence" value="ECO:0007669"/>
    <property type="project" value="InterPro"/>
</dbReference>
<name>A0A0F9U5J3_9ZZZZ</name>
<dbReference type="InterPro" id="IPR001451">
    <property type="entry name" value="Hexapep"/>
</dbReference>
<gene>
    <name evidence="5" type="ORF">LCGC14_0570830</name>
</gene>
<dbReference type="GO" id="GO:0005737">
    <property type="term" value="C:cytoplasm"/>
    <property type="evidence" value="ECO:0007669"/>
    <property type="project" value="InterPro"/>
</dbReference>
<dbReference type="InterPro" id="IPR011004">
    <property type="entry name" value="Trimer_LpxA-like_sf"/>
</dbReference>
<dbReference type="PROSITE" id="PS00101">
    <property type="entry name" value="HEXAPEP_TRANSFERASES"/>
    <property type="match status" value="1"/>
</dbReference>
<evidence type="ECO:0000313" key="5">
    <source>
        <dbReference type="EMBL" id="KKN56571.1"/>
    </source>
</evidence>
<dbReference type="AlphaFoldDB" id="A0A0F9U5J3"/>
<keyword evidence="3" id="KW-0012">Acyltransferase</keyword>
<dbReference type="CDD" id="cd03354">
    <property type="entry name" value="LbH_SAT"/>
    <property type="match status" value="1"/>
</dbReference>
<feature type="transmembrane region" description="Helical" evidence="4">
    <location>
        <begin position="34"/>
        <end position="52"/>
    </location>
</feature>
<dbReference type="InterPro" id="IPR018357">
    <property type="entry name" value="Hexapep_transf_CS"/>
</dbReference>